<organism evidence="2 3">
    <name type="scientific">Pleurodeles waltl</name>
    <name type="common">Iberian ribbed newt</name>
    <dbReference type="NCBI Taxonomy" id="8319"/>
    <lineage>
        <taxon>Eukaryota</taxon>
        <taxon>Metazoa</taxon>
        <taxon>Chordata</taxon>
        <taxon>Craniata</taxon>
        <taxon>Vertebrata</taxon>
        <taxon>Euteleostomi</taxon>
        <taxon>Amphibia</taxon>
        <taxon>Batrachia</taxon>
        <taxon>Caudata</taxon>
        <taxon>Salamandroidea</taxon>
        <taxon>Salamandridae</taxon>
        <taxon>Pleurodelinae</taxon>
        <taxon>Pleurodeles</taxon>
    </lineage>
</organism>
<dbReference type="GO" id="GO:0046983">
    <property type="term" value="F:protein dimerization activity"/>
    <property type="evidence" value="ECO:0007669"/>
    <property type="project" value="InterPro"/>
</dbReference>
<feature type="region of interest" description="Disordered" evidence="1">
    <location>
        <begin position="1"/>
        <end position="38"/>
    </location>
</feature>
<dbReference type="InterPro" id="IPR036638">
    <property type="entry name" value="HLH_DNA-bd_sf"/>
</dbReference>
<reference evidence="2" key="1">
    <citation type="journal article" date="2022" name="bioRxiv">
        <title>Sequencing and chromosome-scale assembly of the giantPleurodeles waltlgenome.</title>
        <authorList>
            <person name="Brown T."/>
            <person name="Elewa A."/>
            <person name="Iarovenko S."/>
            <person name="Subramanian E."/>
            <person name="Araus A.J."/>
            <person name="Petzold A."/>
            <person name="Susuki M."/>
            <person name="Suzuki K.-i.T."/>
            <person name="Hayashi T."/>
            <person name="Toyoda A."/>
            <person name="Oliveira C."/>
            <person name="Osipova E."/>
            <person name="Leigh N.D."/>
            <person name="Simon A."/>
            <person name="Yun M.H."/>
        </authorList>
    </citation>
    <scope>NUCLEOTIDE SEQUENCE</scope>
    <source>
        <strain evidence="2">20211129_DDA</strain>
        <tissue evidence="2">Liver</tissue>
    </source>
</reference>
<dbReference type="EMBL" id="JANPWB010000013">
    <property type="protein sequence ID" value="KAJ1107015.1"/>
    <property type="molecule type" value="Genomic_DNA"/>
</dbReference>
<evidence type="ECO:0000256" key="1">
    <source>
        <dbReference type="SAM" id="MobiDB-lite"/>
    </source>
</evidence>
<keyword evidence="3" id="KW-1185">Reference proteome</keyword>
<dbReference type="SUPFAM" id="SSF47459">
    <property type="entry name" value="HLH, helix-loop-helix DNA-binding domain"/>
    <property type="match status" value="1"/>
</dbReference>
<evidence type="ECO:0000313" key="3">
    <source>
        <dbReference type="Proteomes" id="UP001066276"/>
    </source>
</evidence>
<comment type="caution">
    <text evidence="2">The sequence shown here is derived from an EMBL/GenBank/DDBJ whole genome shotgun (WGS) entry which is preliminary data.</text>
</comment>
<evidence type="ECO:0000313" key="2">
    <source>
        <dbReference type="EMBL" id="KAJ1107015.1"/>
    </source>
</evidence>
<dbReference type="Proteomes" id="UP001066276">
    <property type="component" value="Chromosome 9"/>
</dbReference>
<name>A0AAV7N2X3_PLEWA</name>
<proteinExistence type="predicted"/>
<accession>A0AAV7N2X3</accession>
<protein>
    <recommendedName>
        <fullName evidence="4">BHLH domain-containing protein</fullName>
    </recommendedName>
</protein>
<evidence type="ECO:0008006" key="4">
    <source>
        <dbReference type="Google" id="ProtNLM"/>
    </source>
</evidence>
<sequence length="167" mass="18866">MWVPEGNASEERDRYFSDAPNHRLPVVPRKREKHSNDTTTLRELGQLLPSPLQTDSKKPTKKEILLRVLCYIEYLQRSIHAARALLQVKHRGDKGKRRGERRCEKGMIRVHESFFALPLLCGTIACGQLRFSGVDQGFYAGRAPFAAPELFPKRAAPSAASHAPLVH</sequence>
<dbReference type="AlphaFoldDB" id="A0AAV7N2X3"/>
<gene>
    <name evidence="2" type="ORF">NDU88_004412</name>
</gene>